<proteinExistence type="predicted"/>
<name>A0A1R2D1Y4_9CILI</name>
<evidence type="ECO:0000313" key="3">
    <source>
        <dbReference type="Proteomes" id="UP000187209"/>
    </source>
</evidence>
<keyword evidence="3" id="KW-1185">Reference proteome</keyword>
<evidence type="ECO:0000256" key="1">
    <source>
        <dbReference type="SAM" id="Phobius"/>
    </source>
</evidence>
<accession>A0A1R2D1Y4</accession>
<dbReference type="EMBL" id="MPUH01000015">
    <property type="protein sequence ID" value="OMJ95220.1"/>
    <property type="molecule type" value="Genomic_DNA"/>
</dbReference>
<feature type="transmembrane region" description="Helical" evidence="1">
    <location>
        <begin position="89"/>
        <end position="110"/>
    </location>
</feature>
<feature type="transmembrane region" description="Helical" evidence="1">
    <location>
        <begin position="24"/>
        <end position="44"/>
    </location>
</feature>
<keyword evidence="1" id="KW-1133">Transmembrane helix</keyword>
<dbReference type="Proteomes" id="UP000187209">
    <property type="component" value="Unassembled WGS sequence"/>
</dbReference>
<dbReference type="AlphaFoldDB" id="A0A1R2D1Y4"/>
<sequence>MTFIYFASVLPTNFVWNSQTISDILFTTIWPCNWAITIVYWVYLFPIFKTDLWVNLQIHLLPVLLTVLDSFFNSCIFERKNYSYPFTIIFIYILVNLTITLSSGIPLYPGLNYKNLLSYGLVLSLPAISIISLEMMKYAKRKIAENKNYRDKQKKFIESEMLEVSQLE</sequence>
<reference evidence="2 3" key="1">
    <citation type="submission" date="2016-11" db="EMBL/GenBank/DDBJ databases">
        <title>The macronuclear genome of Stentor coeruleus: a giant cell with tiny introns.</title>
        <authorList>
            <person name="Slabodnick M."/>
            <person name="Ruby J.G."/>
            <person name="Reiff S.B."/>
            <person name="Swart E.C."/>
            <person name="Gosai S."/>
            <person name="Prabakaran S."/>
            <person name="Witkowska E."/>
            <person name="Larue G.E."/>
            <person name="Fisher S."/>
            <person name="Freeman R.M."/>
            <person name="Gunawardena J."/>
            <person name="Chu W."/>
            <person name="Stover N.A."/>
            <person name="Gregory B.D."/>
            <person name="Nowacki M."/>
            <person name="Derisi J."/>
            <person name="Roy S.W."/>
            <person name="Marshall W.F."/>
            <person name="Sood P."/>
        </authorList>
    </citation>
    <scope>NUCLEOTIDE SEQUENCE [LARGE SCALE GENOMIC DNA]</scope>
    <source>
        <strain evidence="2">WM001</strain>
    </source>
</reference>
<feature type="transmembrane region" description="Helical" evidence="1">
    <location>
        <begin position="56"/>
        <end position="77"/>
    </location>
</feature>
<keyword evidence="1" id="KW-0812">Transmembrane</keyword>
<feature type="transmembrane region" description="Helical" evidence="1">
    <location>
        <begin position="116"/>
        <end position="133"/>
    </location>
</feature>
<comment type="caution">
    <text evidence="2">The sequence shown here is derived from an EMBL/GenBank/DDBJ whole genome shotgun (WGS) entry which is preliminary data.</text>
</comment>
<organism evidence="2 3">
    <name type="scientific">Stentor coeruleus</name>
    <dbReference type="NCBI Taxonomy" id="5963"/>
    <lineage>
        <taxon>Eukaryota</taxon>
        <taxon>Sar</taxon>
        <taxon>Alveolata</taxon>
        <taxon>Ciliophora</taxon>
        <taxon>Postciliodesmatophora</taxon>
        <taxon>Heterotrichea</taxon>
        <taxon>Heterotrichida</taxon>
        <taxon>Stentoridae</taxon>
        <taxon>Stentor</taxon>
    </lineage>
</organism>
<gene>
    <name evidence="2" type="ORF">SteCoe_1428</name>
</gene>
<protein>
    <submittedName>
        <fullName evidence="2">Uncharacterized protein</fullName>
    </submittedName>
</protein>
<evidence type="ECO:0000313" key="2">
    <source>
        <dbReference type="EMBL" id="OMJ95220.1"/>
    </source>
</evidence>
<keyword evidence="1" id="KW-0472">Membrane</keyword>